<proteinExistence type="inferred from homology"/>
<comment type="function">
    <text evidence="5">Adds a myristoyl group to the N-terminal glycine residue of certain cellular proteins.</text>
</comment>
<evidence type="ECO:0000256" key="7">
    <source>
        <dbReference type="SAM" id="MobiDB-lite"/>
    </source>
</evidence>
<feature type="domain" description="Glycylpeptide N-tetradecanoyltransferase C-terminal" evidence="9">
    <location>
        <begin position="273"/>
        <end position="455"/>
    </location>
</feature>
<comment type="similarity">
    <text evidence="1 6">Belongs to the NMT family.</text>
</comment>
<dbReference type="STRING" id="282301.A0A267DHW7"/>
<dbReference type="SUPFAM" id="SSF55729">
    <property type="entry name" value="Acyl-CoA N-acyltransferases (Nat)"/>
    <property type="match status" value="2"/>
</dbReference>
<dbReference type="Proteomes" id="UP000215902">
    <property type="component" value="Unassembled WGS sequence"/>
</dbReference>
<feature type="compositionally biased region" description="Low complexity" evidence="7">
    <location>
        <begin position="45"/>
        <end position="66"/>
    </location>
</feature>
<sequence>MSGDQGNSDNKDGASGSQSKSPQQQQSSGAKGGSLAESMNALRVAPSSAAAAAAAAAASGSASTSAPRRLDEAKQRDYKFWATQPVPQGFTTESKPISEPIEEDKPRDQIRQTPYDIPNMFDWSEVDLQNDAQLQELYTLLNENYVEDEDELFRFDYSPAFLRWALQPPGWRSDWHVGVRVRSNRKLVGFISAIPAGIRVRDRRVEMVEINFLCVHKRLRGKRVAPVLIKEITRRVNLTGRFQAVYTGGVVLPKPVATCRYYHRSLNPRKLVECQFSSLQRNMTMARAIKLYKLPDQPKNSSFQLMQPKHTKQAFQLLSKYLESFQLAPVFDEKEFAHWFTPREGIVQSFVCLDPADSNRVSDFASFYCLPSSVINNPNHKTLFAAYCFYNVAGSMTWIDLMRDLLIQAKRTGFDVVNCLDLMENKQFLSELKFGAGDGYLHYYLYNWRCSDMKAEEVGLVLQ</sequence>
<evidence type="ECO:0000256" key="5">
    <source>
        <dbReference type="RuleBase" id="RU000586"/>
    </source>
</evidence>
<evidence type="ECO:0000313" key="10">
    <source>
        <dbReference type="EMBL" id="PAA48139.1"/>
    </source>
</evidence>
<feature type="compositionally biased region" description="Low complexity" evidence="7">
    <location>
        <begin position="13"/>
        <end position="29"/>
    </location>
</feature>
<dbReference type="PIRSF" id="PIRSF015892">
    <property type="entry name" value="N-myristl_transf"/>
    <property type="match status" value="1"/>
</dbReference>
<dbReference type="FunFam" id="3.40.630.170:FF:000001">
    <property type="entry name" value="Glycylpeptide N-tetradecanoyltransferase"/>
    <property type="match status" value="1"/>
</dbReference>
<dbReference type="PROSITE" id="PS00976">
    <property type="entry name" value="NMT_2"/>
    <property type="match status" value="1"/>
</dbReference>
<evidence type="ECO:0000256" key="2">
    <source>
        <dbReference type="ARBA" id="ARBA00012923"/>
    </source>
</evidence>
<reference evidence="10 11" key="1">
    <citation type="submission" date="2017-06" db="EMBL/GenBank/DDBJ databases">
        <title>A platform for efficient transgenesis in Macrostomum lignano, a flatworm model organism for stem cell research.</title>
        <authorList>
            <person name="Berezikov E."/>
        </authorList>
    </citation>
    <scope>NUCLEOTIDE SEQUENCE [LARGE SCALE GENOMIC DNA]</scope>
    <source>
        <strain evidence="10">DV1</strain>
        <tissue evidence="10">Whole organism</tissue>
    </source>
</reference>
<feature type="domain" description="Glycylpeptide N-tetradecanoyltransferase N-terminal" evidence="8">
    <location>
        <begin position="100"/>
        <end position="259"/>
    </location>
</feature>
<keyword evidence="4 5" id="KW-0012">Acyltransferase</keyword>
<dbReference type="AlphaFoldDB" id="A0A267DHW7"/>
<evidence type="ECO:0000313" key="11">
    <source>
        <dbReference type="Proteomes" id="UP000215902"/>
    </source>
</evidence>
<dbReference type="PANTHER" id="PTHR11377">
    <property type="entry name" value="N-MYRISTOYL TRANSFERASE"/>
    <property type="match status" value="1"/>
</dbReference>
<dbReference type="Gene3D" id="3.40.630.170">
    <property type="match status" value="1"/>
</dbReference>
<dbReference type="PROSITE" id="PS00975">
    <property type="entry name" value="NMT_1"/>
    <property type="match status" value="1"/>
</dbReference>
<dbReference type="GO" id="GO:0004379">
    <property type="term" value="F:glycylpeptide N-tetradecanoyltransferase activity"/>
    <property type="evidence" value="ECO:0007669"/>
    <property type="project" value="UniProtKB-EC"/>
</dbReference>
<comment type="catalytic activity">
    <reaction evidence="5">
        <text>N-terminal glycyl-[protein] + tetradecanoyl-CoA = N-tetradecanoylglycyl-[protein] + CoA + H(+)</text>
        <dbReference type="Rhea" id="RHEA:15521"/>
        <dbReference type="Rhea" id="RHEA-COMP:12666"/>
        <dbReference type="Rhea" id="RHEA-COMP:12667"/>
        <dbReference type="ChEBI" id="CHEBI:15378"/>
        <dbReference type="ChEBI" id="CHEBI:57287"/>
        <dbReference type="ChEBI" id="CHEBI:57385"/>
        <dbReference type="ChEBI" id="CHEBI:64723"/>
        <dbReference type="ChEBI" id="CHEBI:133050"/>
        <dbReference type="EC" id="2.3.1.97"/>
    </reaction>
</comment>
<evidence type="ECO:0000259" key="8">
    <source>
        <dbReference type="Pfam" id="PF01233"/>
    </source>
</evidence>
<evidence type="ECO:0000259" key="9">
    <source>
        <dbReference type="Pfam" id="PF02799"/>
    </source>
</evidence>
<dbReference type="InterPro" id="IPR000903">
    <property type="entry name" value="NMT"/>
</dbReference>
<dbReference type="InterPro" id="IPR016181">
    <property type="entry name" value="Acyl_CoA_acyltransferase"/>
</dbReference>
<feature type="region of interest" description="Disordered" evidence="7">
    <location>
        <begin position="88"/>
        <end position="107"/>
    </location>
</feature>
<feature type="region of interest" description="Disordered" evidence="7">
    <location>
        <begin position="1"/>
        <end position="72"/>
    </location>
</feature>
<evidence type="ECO:0000256" key="6">
    <source>
        <dbReference type="RuleBase" id="RU004178"/>
    </source>
</evidence>
<dbReference type="Pfam" id="PF01233">
    <property type="entry name" value="NMT"/>
    <property type="match status" value="1"/>
</dbReference>
<name>A0A267DHW7_9PLAT</name>
<comment type="caution">
    <text evidence="10">The sequence shown here is derived from an EMBL/GenBank/DDBJ whole genome shotgun (WGS) entry which is preliminary data.</text>
</comment>
<dbReference type="Pfam" id="PF02799">
    <property type="entry name" value="NMT_C"/>
    <property type="match status" value="1"/>
</dbReference>
<dbReference type="EMBL" id="NIVC01004225">
    <property type="protein sequence ID" value="PAA48139.1"/>
    <property type="molecule type" value="Genomic_DNA"/>
</dbReference>
<dbReference type="PANTHER" id="PTHR11377:SF5">
    <property type="entry name" value="GLYCYLPEPTIDE N-TETRADECANOYLTRANSFERASE"/>
    <property type="match status" value="1"/>
</dbReference>
<gene>
    <name evidence="10" type="ORF">BOX15_Mlig014540g8</name>
</gene>
<dbReference type="InterPro" id="IPR022678">
    <property type="entry name" value="NMT_CS"/>
</dbReference>
<organism evidence="10 11">
    <name type="scientific">Macrostomum lignano</name>
    <dbReference type="NCBI Taxonomy" id="282301"/>
    <lineage>
        <taxon>Eukaryota</taxon>
        <taxon>Metazoa</taxon>
        <taxon>Spiralia</taxon>
        <taxon>Lophotrochozoa</taxon>
        <taxon>Platyhelminthes</taxon>
        <taxon>Rhabditophora</taxon>
        <taxon>Macrostomorpha</taxon>
        <taxon>Macrostomida</taxon>
        <taxon>Macrostomidae</taxon>
        <taxon>Macrostomum</taxon>
    </lineage>
</organism>
<evidence type="ECO:0000256" key="3">
    <source>
        <dbReference type="ARBA" id="ARBA00022679"/>
    </source>
</evidence>
<dbReference type="GO" id="GO:0005737">
    <property type="term" value="C:cytoplasm"/>
    <property type="evidence" value="ECO:0007669"/>
    <property type="project" value="TreeGrafter"/>
</dbReference>
<accession>A0A267DHW7</accession>
<dbReference type="OrthoDB" id="60315at2759"/>
<dbReference type="InterPro" id="IPR022677">
    <property type="entry name" value="NMT_C"/>
</dbReference>
<protein>
    <recommendedName>
        <fullName evidence="2 5">Glycylpeptide N-tetradecanoyltransferase</fullName>
        <ecNumber evidence="2 5">2.3.1.97</ecNumber>
    </recommendedName>
</protein>
<dbReference type="InterPro" id="IPR022676">
    <property type="entry name" value="NMT_N"/>
</dbReference>
<evidence type="ECO:0000256" key="1">
    <source>
        <dbReference type="ARBA" id="ARBA00009469"/>
    </source>
</evidence>
<keyword evidence="11" id="KW-1185">Reference proteome</keyword>
<dbReference type="EC" id="2.3.1.97" evidence="2 5"/>
<keyword evidence="3 5" id="KW-0808">Transferase</keyword>
<evidence type="ECO:0000256" key="4">
    <source>
        <dbReference type="ARBA" id="ARBA00023315"/>
    </source>
</evidence>